<keyword evidence="3" id="KW-1185">Reference proteome</keyword>
<name>A0AA88DZ43_FICCA</name>
<comment type="caution">
    <text evidence="2">The sequence shown here is derived from an EMBL/GenBank/DDBJ whole genome shotgun (WGS) entry which is preliminary data.</text>
</comment>
<gene>
    <name evidence="2" type="ORF">TIFTF001_033666</name>
</gene>
<protein>
    <submittedName>
        <fullName evidence="2">Uncharacterized protein</fullName>
    </submittedName>
</protein>
<accession>A0AA88DZ43</accession>
<dbReference type="EMBL" id="BTGU01000187">
    <property type="protein sequence ID" value="GMN64599.1"/>
    <property type="molecule type" value="Genomic_DNA"/>
</dbReference>
<evidence type="ECO:0000313" key="2">
    <source>
        <dbReference type="EMBL" id="GMN64599.1"/>
    </source>
</evidence>
<reference evidence="2" key="1">
    <citation type="submission" date="2023-07" db="EMBL/GenBank/DDBJ databases">
        <title>draft genome sequence of fig (Ficus carica).</title>
        <authorList>
            <person name="Takahashi T."/>
            <person name="Nishimura K."/>
        </authorList>
    </citation>
    <scope>NUCLEOTIDE SEQUENCE</scope>
</reference>
<sequence length="282" mass="32667">MLKSSKAKLDHILSIGNSRVDHRGLGCTGESSSLKTMIVKDTSIHEPSPQSGLNSKPKPPRRKPKSSATPVVPATLAAQPVVRQEPLYERFRHMKPSEFEGSTDPLEEFNDKFYNRVAMKAWQNEFNNIKQGSMSFTDVVHKFDQQARLYPHLVPIKDERIRRMLDMFCPKIAVVTDSGEQQPTIVAEFVRRALRTEYCLAKAKQEKAKFFEEKKKDKLQSQQNQGNQLNNQVRIGVMEDPMDENEDDNLDQGWKLEERKTKMKMRKPWVDPDFWFKKQGEM</sequence>
<evidence type="ECO:0000313" key="3">
    <source>
        <dbReference type="Proteomes" id="UP001187192"/>
    </source>
</evidence>
<evidence type="ECO:0000256" key="1">
    <source>
        <dbReference type="SAM" id="MobiDB-lite"/>
    </source>
</evidence>
<dbReference type="AlphaFoldDB" id="A0AA88DZ43"/>
<feature type="region of interest" description="Disordered" evidence="1">
    <location>
        <begin position="21"/>
        <end position="74"/>
    </location>
</feature>
<dbReference type="Proteomes" id="UP001187192">
    <property type="component" value="Unassembled WGS sequence"/>
</dbReference>
<organism evidence="2 3">
    <name type="scientific">Ficus carica</name>
    <name type="common">Common fig</name>
    <dbReference type="NCBI Taxonomy" id="3494"/>
    <lineage>
        <taxon>Eukaryota</taxon>
        <taxon>Viridiplantae</taxon>
        <taxon>Streptophyta</taxon>
        <taxon>Embryophyta</taxon>
        <taxon>Tracheophyta</taxon>
        <taxon>Spermatophyta</taxon>
        <taxon>Magnoliopsida</taxon>
        <taxon>eudicotyledons</taxon>
        <taxon>Gunneridae</taxon>
        <taxon>Pentapetalae</taxon>
        <taxon>rosids</taxon>
        <taxon>fabids</taxon>
        <taxon>Rosales</taxon>
        <taxon>Moraceae</taxon>
        <taxon>Ficeae</taxon>
        <taxon>Ficus</taxon>
    </lineage>
</organism>
<proteinExistence type="predicted"/>